<dbReference type="InterPro" id="IPR011990">
    <property type="entry name" value="TPR-like_helical_dom_sf"/>
</dbReference>
<dbReference type="VEuPathDB" id="TriTrypDB:TRSC58_02677"/>
<evidence type="ECO:0000313" key="3">
    <source>
        <dbReference type="EMBL" id="ESL09600.1"/>
    </source>
</evidence>
<comment type="caution">
    <text evidence="3">The sequence shown here is derived from an EMBL/GenBank/DDBJ whole genome shotgun (WGS) entry which is preliminary data.</text>
</comment>
<evidence type="ECO:0000256" key="2">
    <source>
        <dbReference type="SAM" id="MobiDB-lite"/>
    </source>
</evidence>
<dbReference type="EMBL" id="AUPL01002677">
    <property type="protein sequence ID" value="ESL09600.1"/>
    <property type="molecule type" value="Genomic_DNA"/>
</dbReference>
<organism evidence="3 4">
    <name type="scientific">Trypanosoma rangeli SC58</name>
    <dbReference type="NCBI Taxonomy" id="429131"/>
    <lineage>
        <taxon>Eukaryota</taxon>
        <taxon>Discoba</taxon>
        <taxon>Euglenozoa</taxon>
        <taxon>Kinetoplastea</taxon>
        <taxon>Metakinetoplastina</taxon>
        <taxon>Trypanosomatida</taxon>
        <taxon>Trypanosomatidae</taxon>
        <taxon>Trypanosoma</taxon>
        <taxon>Herpetosoma</taxon>
    </lineage>
</organism>
<evidence type="ECO:0000256" key="1">
    <source>
        <dbReference type="ARBA" id="ARBA00022737"/>
    </source>
</evidence>
<sequence>MHKRVGYAELVGSKLRSDRLLARRDAARLAKLKTFLGQHQHASQWLACVAALTDAARQNLIPSSEMLCDAIRRCSLRGRLDVARNLYTDFHRELHKPRSLQVHVAFMAACAECGDFREAHEQFVRLWKRDAALLANNGAHVPVVRADLTTEYLRAALVASQRLRGSRRSNPPGDGNAAADKDGDNKDDASLPWAVALREILALQRDHAWFSGHNALTPIMVELVARLWEIGDKWEQCLRFLCRCGQQNVLIPPEAHDAAIRVCYRHGKYAHVVEQMQQMIATRSPPDERSVRLALVSCEECVAAERTGPGRQPSGWVLAVSLFDAMRNNRVTMYQQDYESPLRSCAMVGRWEEAMRILDVMHKDNRPISPQLFRVALAARIEACASFAEAQRFAQIPVMRGGGVIVYLALLRCCMRRRDWKNFDHLNREMRERECPETFDKMRLLIEAAHLREQWHAVLMRFARLESISRYEEKRVLEDKLVRSYPEDFDVPDSILEMVLAAYEHMKDHKDPVVGTAYRAALKRKAKGTEQLIFSSDETVKIPPQDWMFSQKERDKKNTPIFF</sequence>
<dbReference type="PANTHER" id="PTHR47936:SF1">
    <property type="entry name" value="PENTATRICOPEPTIDE REPEAT-CONTAINING PROTEIN GUN1, CHLOROPLASTIC"/>
    <property type="match status" value="1"/>
</dbReference>
<feature type="region of interest" description="Disordered" evidence="2">
    <location>
        <begin position="163"/>
        <end position="186"/>
    </location>
</feature>
<evidence type="ECO:0000313" key="4">
    <source>
        <dbReference type="Proteomes" id="UP000031737"/>
    </source>
</evidence>
<dbReference type="Gene3D" id="1.25.40.10">
    <property type="entry name" value="Tetratricopeptide repeat domain"/>
    <property type="match status" value="1"/>
</dbReference>
<protein>
    <recommendedName>
        <fullName evidence="5">Pentacotripeptide-repeat region of PRORP domain-containing protein</fullName>
    </recommendedName>
</protein>
<reference evidence="3 4" key="1">
    <citation type="submission" date="2013-07" db="EMBL/GenBank/DDBJ databases">
        <authorList>
            <person name="Stoco P.H."/>
            <person name="Wagner G."/>
            <person name="Gerber A."/>
            <person name="Zaha A."/>
            <person name="Thompson C."/>
            <person name="Bartholomeu D.C."/>
            <person name="Luckemeyer D.D."/>
            <person name="Bahia D."/>
            <person name="Loreto E."/>
            <person name="Prestes E.B."/>
            <person name="Lima F.M."/>
            <person name="Rodrigues-Luiz G."/>
            <person name="Vallejo G.A."/>
            <person name="Filho J.F."/>
            <person name="Monteiro K.M."/>
            <person name="Tyler K.M."/>
            <person name="de Almeida L.G."/>
            <person name="Ortiz M.F."/>
            <person name="Siervo M.A."/>
            <person name="de Moraes M.H."/>
            <person name="Cunha O.L."/>
            <person name="Mendonca-Neto R."/>
            <person name="Silva R."/>
            <person name="Teixeira S.M."/>
            <person name="Murta S.M."/>
            <person name="Sincero T.C."/>
            <person name="Mendes T.A."/>
            <person name="Urmenyi T.P."/>
            <person name="Silva V.G."/>
            <person name="da Rocha W.D."/>
            <person name="Andersson B."/>
            <person name="Romanha A.J."/>
            <person name="Steindel M."/>
            <person name="de Vasconcelos A.T."/>
            <person name="Grisard E.C."/>
        </authorList>
    </citation>
    <scope>NUCLEOTIDE SEQUENCE [LARGE SCALE GENOMIC DNA]</scope>
    <source>
        <strain evidence="3 4">SC58</strain>
    </source>
</reference>
<gene>
    <name evidence="3" type="ORF">TRSC58_02677</name>
</gene>
<name>A0A061J5K9_TRYRA</name>
<dbReference type="OrthoDB" id="185373at2759"/>
<keyword evidence="4" id="KW-1185">Reference proteome</keyword>
<dbReference type="AlphaFoldDB" id="A0A061J5K9"/>
<evidence type="ECO:0008006" key="5">
    <source>
        <dbReference type="Google" id="ProtNLM"/>
    </source>
</evidence>
<proteinExistence type="predicted"/>
<keyword evidence="1" id="KW-0677">Repeat</keyword>
<accession>A0A061J5K9</accession>
<dbReference type="Proteomes" id="UP000031737">
    <property type="component" value="Unassembled WGS sequence"/>
</dbReference>
<dbReference type="PANTHER" id="PTHR47936">
    <property type="entry name" value="PPR_LONG DOMAIN-CONTAINING PROTEIN"/>
    <property type="match status" value="1"/>
</dbReference>